<evidence type="ECO:0000256" key="6">
    <source>
        <dbReference type="SAM" id="MobiDB-lite"/>
    </source>
</evidence>
<dbReference type="Proteomes" id="UP000006860">
    <property type="component" value="Chromosome"/>
</dbReference>
<dbReference type="PROSITE" id="PS00108">
    <property type="entry name" value="PROTEIN_KINASE_ST"/>
    <property type="match status" value="1"/>
</dbReference>
<dbReference type="SUPFAM" id="SSF56112">
    <property type="entry name" value="Protein kinase-like (PK-like)"/>
    <property type="match status" value="1"/>
</dbReference>
<dbReference type="Pfam" id="PF00069">
    <property type="entry name" value="Pkinase"/>
    <property type="match status" value="1"/>
</dbReference>
<evidence type="ECO:0000256" key="4">
    <source>
        <dbReference type="ARBA" id="ARBA00022840"/>
    </source>
</evidence>
<dbReference type="Gene3D" id="1.10.510.10">
    <property type="entry name" value="Transferase(Phosphotransferase) domain 1"/>
    <property type="match status" value="1"/>
</dbReference>
<proteinExistence type="predicted"/>
<evidence type="ECO:0000313" key="8">
    <source>
        <dbReference type="EMBL" id="ADY59318.1"/>
    </source>
</evidence>
<evidence type="ECO:0000313" key="9">
    <source>
        <dbReference type="Proteomes" id="UP000006860"/>
    </source>
</evidence>
<feature type="compositionally biased region" description="Basic and acidic residues" evidence="6">
    <location>
        <begin position="297"/>
        <end position="307"/>
    </location>
</feature>
<dbReference type="GO" id="GO:0005524">
    <property type="term" value="F:ATP binding"/>
    <property type="evidence" value="ECO:0007669"/>
    <property type="project" value="UniProtKB-KW"/>
</dbReference>
<dbReference type="InterPro" id="IPR011009">
    <property type="entry name" value="Kinase-like_dom_sf"/>
</dbReference>
<evidence type="ECO:0000259" key="7">
    <source>
        <dbReference type="PROSITE" id="PS50011"/>
    </source>
</evidence>
<evidence type="ECO:0000256" key="5">
    <source>
        <dbReference type="SAM" id="Coils"/>
    </source>
</evidence>
<dbReference type="PROSITE" id="PS50011">
    <property type="entry name" value="PROTEIN_KINASE_DOM"/>
    <property type="match status" value="1"/>
</dbReference>
<evidence type="ECO:0000256" key="1">
    <source>
        <dbReference type="ARBA" id="ARBA00022679"/>
    </source>
</evidence>
<dbReference type="CDD" id="cd14014">
    <property type="entry name" value="STKc_PknB_like"/>
    <property type="match status" value="1"/>
</dbReference>
<dbReference type="Gene3D" id="3.30.200.20">
    <property type="entry name" value="Phosphorylase Kinase, domain 1"/>
    <property type="match status" value="1"/>
</dbReference>
<keyword evidence="9" id="KW-1185">Reference proteome</keyword>
<dbReference type="EMBL" id="CP002546">
    <property type="protein sequence ID" value="ADY59318.1"/>
    <property type="molecule type" value="Genomic_DNA"/>
</dbReference>
<reference evidence="9" key="1">
    <citation type="submission" date="2011-02" db="EMBL/GenBank/DDBJ databases">
        <title>The complete genome of Planctomyces brasiliensis DSM 5305.</title>
        <authorList>
            <person name="Lucas S."/>
            <person name="Copeland A."/>
            <person name="Lapidus A."/>
            <person name="Bruce D."/>
            <person name="Goodwin L."/>
            <person name="Pitluck S."/>
            <person name="Kyrpides N."/>
            <person name="Mavromatis K."/>
            <person name="Pagani I."/>
            <person name="Ivanova N."/>
            <person name="Ovchinnikova G."/>
            <person name="Lu M."/>
            <person name="Detter J.C."/>
            <person name="Han C."/>
            <person name="Land M."/>
            <person name="Hauser L."/>
            <person name="Markowitz V."/>
            <person name="Cheng J.-F."/>
            <person name="Hugenholtz P."/>
            <person name="Woyke T."/>
            <person name="Wu D."/>
            <person name="Tindall B."/>
            <person name="Pomrenke H.G."/>
            <person name="Brambilla E."/>
            <person name="Klenk H.-P."/>
            <person name="Eisen J.A."/>
        </authorList>
    </citation>
    <scope>NUCLEOTIDE SEQUENCE [LARGE SCALE GENOMIC DNA]</scope>
    <source>
        <strain evidence="9">ATCC 49424 / DSM 5305 / JCM 21570 / NBRC 103401 / IFAM 1448</strain>
    </source>
</reference>
<dbReference type="InterPro" id="IPR019734">
    <property type="entry name" value="TPR_rpt"/>
</dbReference>
<protein>
    <submittedName>
        <fullName evidence="8">Serine/threonine protein kinase</fullName>
    </submittedName>
</protein>
<name>F0STA7_RUBBR</name>
<dbReference type="Gene3D" id="1.25.40.10">
    <property type="entry name" value="Tetratricopeptide repeat domain"/>
    <property type="match status" value="2"/>
</dbReference>
<keyword evidence="8" id="KW-0723">Serine/threonine-protein kinase</keyword>
<dbReference type="SMART" id="SM00220">
    <property type="entry name" value="S_TKc"/>
    <property type="match status" value="1"/>
</dbReference>
<organism evidence="8 9">
    <name type="scientific">Rubinisphaera brasiliensis (strain ATCC 49424 / DSM 5305 / JCM 21570 / IAM 15109 / NBRC 103401 / IFAM 1448)</name>
    <name type="common">Planctomyces brasiliensis</name>
    <dbReference type="NCBI Taxonomy" id="756272"/>
    <lineage>
        <taxon>Bacteria</taxon>
        <taxon>Pseudomonadati</taxon>
        <taxon>Planctomycetota</taxon>
        <taxon>Planctomycetia</taxon>
        <taxon>Planctomycetales</taxon>
        <taxon>Planctomycetaceae</taxon>
        <taxon>Rubinisphaera</taxon>
    </lineage>
</organism>
<dbReference type="AlphaFoldDB" id="F0STA7"/>
<dbReference type="STRING" id="756272.Plabr_1707"/>
<evidence type="ECO:0000256" key="2">
    <source>
        <dbReference type="ARBA" id="ARBA00022741"/>
    </source>
</evidence>
<dbReference type="HOGENOM" id="CLU_322069_0_0_0"/>
<dbReference type="SUPFAM" id="SSF48452">
    <property type="entry name" value="TPR-like"/>
    <property type="match status" value="1"/>
</dbReference>
<dbReference type="eggNOG" id="COG0515">
    <property type="taxonomic scope" value="Bacteria"/>
</dbReference>
<feature type="compositionally biased region" description="Polar residues" evidence="6">
    <location>
        <begin position="310"/>
        <end position="323"/>
    </location>
</feature>
<dbReference type="KEGG" id="pbs:Plabr_1707"/>
<feature type="region of interest" description="Disordered" evidence="6">
    <location>
        <begin position="295"/>
        <end position="329"/>
    </location>
</feature>
<dbReference type="InterPro" id="IPR000719">
    <property type="entry name" value="Prot_kinase_dom"/>
</dbReference>
<dbReference type="PANTHER" id="PTHR43289">
    <property type="entry name" value="MITOGEN-ACTIVATED PROTEIN KINASE KINASE KINASE 20-RELATED"/>
    <property type="match status" value="1"/>
</dbReference>
<dbReference type="PANTHER" id="PTHR43289:SF6">
    <property type="entry name" value="SERINE_THREONINE-PROTEIN KINASE NEKL-3"/>
    <property type="match status" value="1"/>
</dbReference>
<dbReference type="RefSeq" id="WP_013628045.1">
    <property type="nucleotide sequence ID" value="NC_015174.1"/>
</dbReference>
<feature type="coiled-coil region" evidence="5">
    <location>
        <begin position="705"/>
        <end position="732"/>
    </location>
</feature>
<feature type="domain" description="Protein kinase" evidence="7">
    <location>
        <begin position="132"/>
        <end position="428"/>
    </location>
</feature>
<keyword evidence="1" id="KW-0808">Transferase</keyword>
<keyword evidence="2" id="KW-0547">Nucleotide-binding</keyword>
<dbReference type="GO" id="GO:0004674">
    <property type="term" value="F:protein serine/threonine kinase activity"/>
    <property type="evidence" value="ECO:0007669"/>
    <property type="project" value="UniProtKB-KW"/>
</dbReference>
<accession>F0STA7</accession>
<sequence length="899" mass="102331">MNDASDRNLLIGVLAFNNGFVDQPQLVEAMRDWIENKSRSLAVVLRERQVISTAEQELLLALVERHLQRFDGDSQAGYEHLSGLSGIGIHLDTLGEPGQEGSIDTVLQTRRDEWAEKRPVESTDNAATSLRFRKLHSHARGGLGEVFLAEDRELSRQVALKEIQSRAAASQQDRLRFIREAEVTGQLEHPGIVPVYGLGRYPDGRPFYAMKFIKGQSLQEGIQKFHADKRSIVADESRRMQLRSLLQRFVDVCNAMHYAHSRGVLHRDLKPANIMLGHYGETLVVDWGLARVQGEAEPTKTEAEGEHSPVSLSGSNDSHTQAGSLLGTPAYMSPEQAAGMVEVLDARSDIYSLGATLYELLTGQPPFARQKITELLKKVRRGEYVKPREVAASIPSSLEAICLKAMAREQSDRYTTAEELAADIDRWLADEPVSVYREPITLKMNRWVRRHRTIFASAMTAVVVLMIGMTSEMAHLSAAHQRECDLRMDVEKNFLLAKQTVDDFYVKVSEETLLDQPGTQPVRKELLGRALTYYDKFMQQRPDDPSLQDDRALAQFYRGQIQAEIASMEEAFQTLKQAADWQKARTAANGNRPEDRYRLANIYNQLGTLYVRQQKWTEARTQFTETETLRSQLAEQLPKNVEHQRKLANVQMNLGFLAVREQKVDAAKKLYSQAQQRRLQAREGAENSLQLTRDLAQGYFNQAILHVEQNQIDEAIQALRNARNEFEVVVEQQPADFRTQQKLAQTETWLAEMLWFQKQPSDALKLQQAARTTLERITLANPQADEFRTAMVRLLLNTSRWQTEQNEREQAMTTLEDAISHSRQLTRKTLLEDAPAAYRDLAMALLARGELQIDADPQAAREQVAEAEKILQQLTREFPDDESYRQLREKAQTLRTERM</sequence>
<dbReference type="InterPro" id="IPR011990">
    <property type="entry name" value="TPR-like_helical_dom_sf"/>
</dbReference>
<dbReference type="OrthoDB" id="6111975at2"/>
<evidence type="ECO:0000256" key="3">
    <source>
        <dbReference type="ARBA" id="ARBA00022777"/>
    </source>
</evidence>
<dbReference type="eggNOG" id="COG0457">
    <property type="taxonomic scope" value="Bacteria"/>
</dbReference>
<keyword evidence="5" id="KW-0175">Coiled coil</keyword>
<gene>
    <name evidence="8" type="ordered locus">Plabr_1707</name>
</gene>
<keyword evidence="4" id="KW-0067">ATP-binding</keyword>
<dbReference type="InterPro" id="IPR008271">
    <property type="entry name" value="Ser/Thr_kinase_AS"/>
</dbReference>
<dbReference type="SMART" id="SM00028">
    <property type="entry name" value="TPR"/>
    <property type="match status" value="3"/>
</dbReference>
<keyword evidence="3 8" id="KW-0418">Kinase</keyword>